<dbReference type="EMBL" id="FRBI01000012">
    <property type="protein sequence ID" value="SHM61413.1"/>
    <property type="molecule type" value="Genomic_DNA"/>
</dbReference>
<name>A0A1M7K8W2_9ACTN</name>
<protein>
    <submittedName>
        <fullName evidence="2">Ribosomal protein S12 methylthiotransferase accessory factor</fullName>
    </submittedName>
</protein>
<gene>
    <name evidence="2" type="ORF">SAMN05216499_112178</name>
</gene>
<dbReference type="InterPro" id="IPR003776">
    <property type="entry name" value="YcaO-like_dom"/>
</dbReference>
<dbReference type="STRING" id="310782.SAMN05216499_112178"/>
<dbReference type="GO" id="GO:0016740">
    <property type="term" value="F:transferase activity"/>
    <property type="evidence" value="ECO:0007669"/>
    <property type="project" value="UniProtKB-KW"/>
</dbReference>
<organism evidence="2 3">
    <name type="scientific">Actinacidiphila paucisporea</name>
    <dbReference type="NCBI Taxonomy" id="310782"/>
    <lineage>
        <taxon>Bacteria</taxon>
        <taxon>Bacillati</taxon>
        <taxon>Actinomycetota</taxon>
        <taxon>Actinomycetes</taxon>
        <taxon>Kitasatosporales</taxon>
        <taxon>Streptomycetaceae</taxon>
        <taxon>Actinacidiphila</taxon>
    </lineage>
</organism>
<dbReference type="Gene3D" id="3.40.50.720">
    <property type="entry name" value="NAD(P)-binding Rossmann-like Domain"/>
    <property type="match status" value="1"/>
</dbReference>
<dbReference type="Gene3D" id="3.30.160.660">
    <property type="match status" value="1"/>
</dbReference>
<dbReference type="OrthoDB" id="2379922at2"/>
<proteinExistence type="predicted"/>
<dbReference type="Pfam" id="PF02624">
    <property type="entry name" value="YcaO"/>
    <property type="match status" value="1"/>
</dbReference>
<evidence type="ECO:0000313" key="2">
    <source>
        <dbReference type="EMBL" id="SHM61413.1"/>
    </source>
</evidence>
<dbReference type="AlphaFoldDB" id="A0A1M7K8W2"/>
<dbReference type="InterPro" id="IPR022291">
    <property type="entry name" value="Bacteriocin_synth_cyclodeHase"/>
</dbReference>
<dbReference type="PANTHER" id="PTHR37809:SF1">
    <property type="entry name" value="RIBOSOMAL PROTEIN S12 METHYLTHIOTRANSFERASE ACCESSORY FACTOR YCAO"/>
    <property type="match status" value="1"/>
</dbReference>
<dbReference type="Gene3D" id="3.30.40.250">
    <property type="match status" value="1"/>
</dbReference>
<sequence>MTSPAAPPAGAAVPVRVGHGGPLAADCARFARQLALSLRCFGGGGDIVVGALGVRDELAVAGGADEDAAVGVHRYGHLVLVGPFGPDGGAGCPRCLARRWQGVRARALREALETGVETRAVGAGEVAFGVDGVAALIAAHRERAEGAAGRGRLPYAFLVDAETLRVTRFAFVPDAECPRCGVRAADTAEGARITFAPAPKPAPDVFRARPADDYDVPFEAFVNPAAGMLGPSVVPDLVSASTSSTVGSFLLRSGDYLRECFWGGHTPRYRSSERVGLLEGLERFAGMRPRGKRTAVVGSYDELAAEEAVLDPRSCGLYSADFHRAEPGVRPFDPGRPIPWVWGWSLRDQRPLLVPEILAYYHAPGGLRHRFVQESSNGCASGGSLAEAVYFGLMEVVERDAFLLAWYGRAPLPEIDVSGTRSPQTRAMIDRLAMYGYRARFFDTRISFPIPVVTAVAERVDGGLGRLCFGAGAGLDPEAALAAGLCEIATDAVNLRRRTARDEARLRSLAADFDQVLVLHDHPLLYGLPDMAEHADFLLREERPRVALADLPSTGPGALPPGDDLGDDVAGCVAAVAKAGFDVVVVDQTMPEQRELGFHTAGVIVPGLLPIDFGWRRQRARHLPRTRTALREAGLHDRDLTAADLNPAPHPFP</sequence>
<dbReference type="GO" id="GO:0005840">
    <property type="term" value="C:ribosome"/>
    <property type="evidence" value="ECO:0007669"/>
    <property type="project" value="UniProtKB-KW"/>
</dbReference>
<accession>A0A1M7K8W2</accession>
<dbReference type="Proteomes" id="UP000184111">
    <property type="component" value="Unassembled WGS sequence"/>
</dbReference>
<keyword evidence="3" id="KW-1185">Reference proteome</keyword>
<dbReference type="PROSITE" id="PS51664">
    <property type="entry name" value="YCAO"/>
    <property type="match status" value="1"/>
</dbReference>
<keyword evidence="2" id="KW-0808">Transferase</keyword>
<dbReference type="NCBIfam" id="TIGR03882">
    <property type="entry name" value="cyclo_dehyd_2"/>
    <property type="match status" value="1"/>
</dbReference>
<feature type="domain" description="YcaO" evidence="1">
    <location>
        <begin position="264"/>
        <end position="653"/>
    </location>
</feature>
<dbReference type="NCBIfam" id="TIGR03604">
    <property type="entry name" value="TOMM_cyclo_SagD"/>
    <property type="match status" value="1"/>
</dbReference>
<dbReference type="RefSeq" id="WP_079189884.1">
    <property type="nucleotide sequence ID" value="NZ_FRBI01000012.1"/>
</dbReference>
<dbReference type="Gene3D" id="3.30.1330.230">
    <property type="match status" value="1"/>
</dbReference>
<dbReference type="PANTHER" id="PTHR37809">
    <property type="entry name" value="RIBOSOMAL PROTEIN S12 METHYLTHIOTRANSFERASE ACCESSORY FACTOR YCAO"/>
    <property type="match status" value="1"/>
</dbReference>
<dbReference type="InterPro" id="IPR027624">
    <property type="entry name" value="TOMM_cyclo_SagD"/>
</dbReference>
<evidence type="ECO:0000313" key="3">
    <source>
        <dbReference type="Proteomes" id="UP000184111"/>
    </source>
</evidence>
<reference evidence="2 3" key="1">
    <citation type="submission" date="2016-11" db="EMBL/GenBank/DDBJ databases">
        <authorList>
            <person name="Jaros S."/>
            <person name="Januszkiewicz K."/>
            <person name="Wedrychowicz H."/>
        </authorList>
    </citation>
    <scope>NUCLEOTIDE SEQUENCE [LARGE SCALE GENOMIC DNA]</scope>
    <source>
        <strain evidence="2 3">CGMCC 4.2025</strain>
    </source>
</reference>
<keyword evidence="2" id="KW-0687">Ribonucleoprotein</keyword>
<evidence type="ECO:0000259" key="1">
    <source>
        <dbReference type="PROSITE" id="PS51664"/>
    </source>
</evidence>
<keyword evidence="2" id="KW-0689">Ribosomal protein</keyword>